<accession>A0ABS1LED6</accession>
<evidence type="ECO:0000256" key="2">
    <source>
        <dbReference type="ARBA" id="ARBA00007362"/>
    </source>
</evidence>
<keyword evidence="9" id="KW-1185">Reference proteome</keyword>
<dbReference type="Proteomes" id="UP000636918">
    <property type="component" value="Unassembled WGS sequence"/>
</dbReference>
<evidence type="ECO:0000259" key="7">
    <source>
        <dbReference type="Pfam" id="PF00892"/>
    </source>
</evidence>
<dbReference type="SUPFAM" id="SSF103481">
    <property type="entry name" value="Multidrug resistance efflux transporter EmrE"/>
    <property type="match status" value="2"/>
</dbReference>
<dbReference type="PANTHER" id="PTHR32322">
    <property type="entry name" value="INNER MEMBRANE TRANSPORTER"/>
    <property type="match status" value="1"/>
</dbReference>
<comment type="caution">
    <text evidence="8">The sequence shown here is derived from an EMBL/GenBank/DDBJ whole genome shotgun (WGS) entry which is preliminary data.</text>
</comment>
<organism evidence="8 9">
    <name type="scientific">Nocardioides baculatus</name>
    <dbReference type="NCBI Taxonomy" id="2801337"/>
    <lineage>
        <taxon>Bacteria</taxon>
        <taxon>Bacillati</taxon>
        <taxon>Actinomycetota</taxon>
        <taxon>Actinomycetes</taxon>
        <taxon>Propionibacteriales</taxon>
        <taxon>Nocardioidaceae</taxon>
        <taxon>Nocardioides</taxon>
    </lineage>
</organism>
<feature type="transmembrane region" description="Helical" evidence="6">
    <location>
        <begin position="178"/>
        <end position="201"/>
    </location>
</feature>
<evidence type="ECO:0000313" key="9">
    <source>
        <dbReference type="Proteomes" id="UP000636918"/>
    </source>
</evidence>
<feature type="transmembrane region" description="Helical" evidence="6">
    <location>
        <begin position="261"/>
        <end position="282"/>
    </location>
</feature>
<dbReference type="InterPro" id="IPR037185">
    <property type="entry name" value="EmrE-like"/>
</dbReference>
<feature type="transmembrane region" description="Helical" evidence="6">
    <location>
        <begin position="236"/>
        <end position="255"/>
    </location>
</feature>
<feature type="transmembrane region" description="Helical" evidence="6">
    <location>
        <begin position="120"/>
        <end position="139"/>
    </location>
</feature>
<feature type="transmembrane region" description="Helical" evidence="6">
    <location>
        <begin position="85"/>
        <end position="108"/>
    </location>
</feature>
<comment type="similarity">
    <text evidence="2">Belongs to the EamA transporter family.</text>
</comment>
<evidence type="ECO:0000256" key="6">
    <source>
        <dbReference type="SAM" id="Phobius"/>
    </source>
</evidence>
<evidence type="ECO:0000256" key="3">
    <source>
        <dbReference type="ARBA" id="ARBA00022692"/>
    </source>
</evidence>
<dbReference type="Pfam" id="PF00892">
    <property type="entry name" value="EamA"/>
    <property type="match status" value="2"/>
</dbReference>
<dbReference type="InterPro" id="IPR000620">
    <property type="entry name" value="EamA_dom"/>
</dbReference>
<feature type="domain" description="EamA" evidence="7">
    <location>
        <begin position="7"/>
        <end position="133"/>
    </location>
</feature>
<evidence type="ECO:0000256" key="1">
    <source>
        <dbReference type="ARBA" id="ARBA00004141"/>
    </source>
</evidence>
<dbReference type="EMBL" id="JAERSG010000008">
    <property type="protein sequence ID" value="MBL0749912.1"/>
    <property type="molecule type" value="Genomic_DNA"/>
</dbReference>
<evidence type="ECO:0000256" key="4">
    <source>
        <dbReference type="ARBA" id="ARBA00022989"/>
    </source>
</evidence>
<sequence length="301" mass="30992">MTRLVPIALVVLWSSGFVGATLAARSAPAETTLLWRYVVAVVPLCAWAVWTRRRYGARFLAREAVIGILGQAGYCLGVYRAADLGVLAGTSALVASLQPPLVAAALWVGSGGRTDRRQALGLLTGLAGVLLVVGGDLGATGGTAGLTAVGLGTLSLTAATLVASHWPEPPGHGVMDSLAVQYVVALGFFAAVALATGTAAPPRDADFWWAIAWLVVLPVFGGYGSYLYVLRTSGPVVVSAWLYLTPATAAVWAWVMFDEPITVHAAIGFLVAAAGVAAVVGLRRPDAQDSSAPCPTSASRR</sequence>
<evidence type="ECO:0000256" key="5">
    <source>
        <dbReference type="ARBA" id="ARBA00023136"/>
    </source>
</evidence>
<reference evidence="8 9" key="1">
    <citation type="submission" date="2021-01" db="EMBL/GenBank/DDBJ databases">
        <title>Genome seq and assembly of Nocardiodes sp. G10.</title>
        <authorList>
            <person name="Chhetri G."/>
        </authorList>
    </citation>
    <scope>NUCLEOTIDE SEQUENCE [LARGE SCALE GENOMIC DNA]</scope>
    <source>
        <strain evidence="8 9">G10</strain>
    </source>
</reference>
<gene>
    <name evidence="8" type="ORF">JI751_19995</name>
</gene>
<protein>
    <submittedName>
        <fullName evidence="8">DMT family transporter</fullName>
    </submittedName>
</protein>
<feature type="transmembrane region" description="Helical" evidence="6">
    <location>
        <begin position="145"/>
        <end position="166"/>
    </location>
</feature>
<keyword evidence="4 6" id="KW-1133">Transmembrane helix</keyword>
<feature type="transmembrane region" description="Helical" evidence="6">
    <location>
        <begin position="59"/>
        <end position="79"/>
    </location>
</feature>
<name>A0ABS1LED6_9ACTN</name>
<proteinExistence type="inferred from homology"/>
<keyword evidence="5 6" id="KW-0472">Membrane</keyword>
<dbReference type="InterPro" id="IPR050638">
    <property type="entry name" value="AA-Vitamin_Transporters"/>
</dbReference>
<dbReference type="PANTHER" id="PTHR32322:SF2">
    <property type="entry name" value="EAMA DOMAIN-CONTAINING PROTEIN"/>
    <property type="match status" value="1"/>
</dbReference>
<keyword evidence="3 6" id="KW-0812">Transmembrane</keyword>
<comment type="subcellular location">
    <subcellularLocation>
        <location evidence="1">Membrane</location>
        <topology evidence="1">Multi-pass membrane protein</topology>
    </subcellularLocation>
</comment>
<feature type="transmembrane region" description="Helical" evidence="6">
    <location>
        <begin position="33"/>
        <end position="50"/>
    </location>
</feature>
<dbReference type="RefSeq" id="WP_201940552.1">
    <property type="nucleotide sequence ID" value="NZ_JAERSG010000008.1"/>
</dbReference>
<feature type="transmembrane region" description="Helical" evidence="6">
    <location>
        <begin position="207"/>
        <end position="229"/>
    </location>
</feature>
<evidence type="ECO:0000313" key="8">
    <source>
        <dbReference type="EMBL" id="MBL0749912.1"/>
    </source>
</evidence>
<feature type="domain" description="EamA" evidence="7">
    <location>
        <begin position="157"/>
        <end position="280"/>
    </location>
</feature>